<evidence type="ECO:0000313" key="2">
    <source>
        <dbReference type="EMBL" id="AZL59065.1"/>
    </source>
</evidence>
<feature type="transmembrane region" description="Helical" evidence="1">
    <location>
        <begin position="45"/>
        <end position="66"/>
    </location>
</feature>
<name>A0A3S8U677_9RHOB</name>
<dbReference type="KEGG" id="taw:EI545_09560"/>
<feature type="transmembrane region" description="Helical" evidence="1">
    <location>
        <begin position="12"/>
        <end position="33"/>
    </location>
</feature>
<dbReference type="AlphaFoldDB" id="A0A3S8U677"/>
<protein>
    <submittedName>
        <fullName evidence="2">Uncharacterized protein</fullName>
    </submittedName>
</protein>
<gene>
    <name evidence="2" type="ORF">EI545_09560</name>
</gene>
<dbReference type="EMBL" id="CP034328">
    <property type="protein sequence ID" value="AZL59065.1"/>
    <property type="molecule type" value="Genomic_DNA"/>
</dbReference>
<organism evidence="2 3">
    <name type="scientific">Tabrizicola piscis</name>
    <dbReference type="NCBI Taxonomy" id="2494374"/>
    <lineage>
        <taxon>Bacteria</taxon>
        <taxon>Pseudomonadati</taxon>
        <taxon>Pseudomonadota</taxon>
        <taxon>Alphaproteobacteria</taxon>
        <taxon>Rhodobacterales</taxon>
        <taxon>Paracoccaceae</taxon>
        <taxon>Tabrizicola</taxon>
    </lineage>
</organism>
<keyword evidence="3" id="KW-1185">Reference proteome</keyword>
<keyword evidence="1" id="KW-0812">Transmembrane</keyword>
<accession>A0A3S8U677</accession>
<sequence length="115" mass="13116">MAINRRFLARSALQGVVWAAAWRFFVAAFSVAVMNFILNALMPEIALFTDAATSVALLWILLRFACPTLIRLHRHYWRVVDLSVPAEPSLAMAIVLEQWSNLRHDLTLPWRAIRG</sequence>
<dbReference type="RefSeq" id="WP_125325262.1">
    <property type="nucleotide sequence ID" value="NZ_CP034328.1"/>
</dbReference>
<evidence type="ECO:0000256" key="1">
    <source>
        <dbReference type="SAM" id="Phobius"/>
    </source>
</evidence>
<keyword evidence="1" id="KW-1133">Transmembrane helix</keyword>
<proteinExistence type="predicted"/>
<keyword evidence="1" id="KW-0472">Membrane</keyword>
<evidence type="ECO:0000313" key="3">
    <source>
        <dbReference type="Proteomes" id="UP000282002"/>
    </source>
</evidence>
<reference evidence="2 3" key="1">
    <citation type="submission" date="2018-12" db="EMBL/GenBank/DDBJ databases">
        <title>Complete genome sequencing of Tabrizicola sp. K13M18.</title>
        <authorList>
            <person name="Bae J.-W."/>
        </authorList>
    </citation>
    <scope>NUCLEOTIDE SEQUENCE [LARGE SCALE GENOMIC DNA]</scope>
    <source>
        <strain evidence="2 3">K13M18</strain>
    </source>
</reference>
<dbReference type="Proteomes" id="UP000282002">
    <property type="component" value="Chromosome"/>
</dbReference>